<dbReference type="Pfam" id="PF13041">
    <property type="entry name" value="PPR_2"/>
    <property type="match status" value="3"/>
</dbReference>
<proteinExistence type="predicted"/>
<dbReference type="InterPro" id="IPR011990">
    <property type="entry name" value="TPR-like_helical_dom_sf"/>
</dbReference>
<dbReference type="NCBIfam" id="TIGR00756">
    <property type="entry name" value="PPR"/>
    <property type="match status" value="4"/>
</dbReference>
<sequence>MVLSLRPLITRRLYATSSLAVVDSIDVLSLEGCKNHSAENRNEAMQINMLELNSQLKYLTKAGDLRSARNLFDRLPHRDEISWTTMISGYVNASDSSEALSLFSKMWVAPCVQMDPFILSLALKACGLSVDVSYGEMLHGYSVKTGLVSSVFVGSAMLDMYMKNGRVFDGCRFFDEMPLRNVVSWTAIITGLVRAGFNSQGLSYFAQMWRDGVDYDSYTFAIALKACADLEILNYGKEIHARTMKKGEDTTSYVANSLATMYNKCGKLEYGLRLFGNMSKPDVVSWTSRITTYVQTGQEQQGIDSFLRMRECDVCPNEYTYAAVISGIANIARLDWGQQLHAHVLQVGLACSLSVANSLMTMYSKCGTSNSASIIFHEMTVRDVISWSTIIAGYSQGGCGEEAFELLSWMRREGPKPTEFALSSVLSVCGSMAILDQGRQIHTYALTVGLDQTAMIRSALINMYSKCGSIAEAEKSFSMSENDDIVSWTAMINGYAEHGYSQEAIGLFEKICHVGLRPDSVTFIGVLSACSHVGLLDLGFHYFDSMTKEYRINPSKEHYGCMIDLLCRAGRLREAENMIRSMPFERDDVVWSSLLRASREHGDVECGRIAAEQLLQLDPDCAGTHITLANIYASTGKWREAADVRKVMKSKGVIKEPGWSWIKVKDQVSAFVSGDKSHPQAEDIYNILELLASQEELTIQDLASILYVSEG</sequence>
<dbReference type="FunFam" id="1.25.40.10:FF:000344">
    <property type="entry name" value="Pentatricopeptide repeat-containing protein"/>
    <property type="match status" value="1"/>
</dbReference>
<reference evidence="3" key="2">
    <citation type="journal article" date="2024" name="Plant">
        <title>Genomic evolution and insights into agronomic trait innovations of Sesamum species.</title>
        <authorList>
            <person name="Miao H."/>
            <person name="Wang L."/>
            <person name="Qu L."/>
            <person name="Liu H."/>
            <person name="Sun Y."/>
            <person name="Le M."/>
            <person name="Wang Q."/>
            <person name="Wei S."/>
            <person name="Zheng Y."/>
            <person name="Lin W."/>
            <person name="Duan Y."/>
            <person name="Cao H."/>
            <person name="Xiong S."/>
            <person name="Wang X."/>
            <person name="Wei L."/>
            <person name="Li C."/>
            <person name="Ma Q."/>
            <person name="Ju M."/>
            <person name="Zhao R."/>
            <person name="Li G."/>
            <person name="Mu C."/>
            <person name="Tian Q."/>
            <person name="Mei H."/>
            <person name="Zhang T."/>
            <person name="Gao T."/>
            <person name="Zhang H."/>
        </authorList>
    </citation>
    <scope>NUCLEOTIDE SEQUENCE</scope>
    <source>
        <strain evidence="3">G02</strain>
    </source>
</reference>
<accession>A0AAW2P121</accession>
<dbReference type="Pfam" id="PF13812">
    <property type="entry name" value="PPR_3"/>
    <property type="match status" value="1"/>
</dbReference>
<feature type="repeat" description="PPR" evidence="2">
    <location>
        <begin position="383"/>
        <end position="417"/>
    </location>
</feature>
<dbReference type="Pfam" id="PF12854">
    <property type="entry name" value="PPR_1"/>
    <property type="match status" value="1"/>
</dbReference>
<feature type="repeat" description="PPR" evidence="2">
    <location>
        <begin position="181"/>
        <end position="215"/>
    </location>
</feature>
<evidence type="ECO:0000256" key="1">
    <source>
        <dbReference type="ARBA" id="ARBA00022737"/>
    </source>
</evidence>
<feature type="repeat" description="PPR" evidence="2">
    <location>
        <begin position="282"/>
        <end position="316"/>
    </location>
</feature>
<dbReference type="FunFam" id="1.25.40.10:FF:000031">
    <property type="entry name" value="Pentatricopeptide repeat-containing protein mitochondrial"/>
    <property type="match status" value="1"/>
</dbReference>
<dbReference type="InterPro" id="IPR046849">
    <property type="entry name" value="E2_motif"/>
</dbReference>
<gene>
    <name evidence="3" type="ORF">Sradi_4102100</name>
</gene>
<dbReference type="Pfam" id="PF01535">
    <property type="entry name" value="PPR"/>
    <property type="match status" value="1"/>
</dbReference>
<dbReference type="Pfam" id="PF20430">
    <property type="entry name" value="Eplus_motif"/>
    <property type="match status" value="1"/>
</dbReference>
<evidence type="ECO:0000256" key="2">
    <source>
        <dbReference type="PROSITE-ProRule" id="PRU00708"/>
    </source>
</evidence>
<feature type="repeat" description="PPR" evidence="2">
    <location>
        <begin position="484"/>
        <end position="518"/>
    </location>
</feature>
<dbReference type="AlphaFoldDB" id="A0AAW2P121"/>
<protein>
    <submittedName>
        <fullName evidence="3">Pentatricopeptide repeat-containing protein</fullName>
    </submittedName>
</protein>
<dbReference type="FunFam" id="1.25.40.10:FF:000366">
    <property type="entry name" value="Pentatricopeptide (PPR) repeat-containing protein"/>
    <property type="match status" value="1"/>
</dbReference>
<dbReference type="EMBL" id="JACGWJ010000018">
    <property type="protein sequence ID" value="KAL0349529.1"/>
    <property type="molecule type" value="Genomic_DNA"/>
</dbReference>
<dbReference type="PANTHER" id="PTHR47926">
    <property type="entry name" value="PENTATRICOPEPTIDE REPEAT-CONTAINING PROTEIN"/>
    <property type="match status" value="1"/>
</dbReference>
<dbReference type="InterPro" id="IPR002885">
    <property type="entry name" value="PPR_rpt"/>
</dbReference>
<dbReference type="Pfam" id="PF20431">
    <property type="entry name" value="E_motif"/>
    <property type="match status" value="1"/>
</dbReference>
<dbReference type="GO" id="GO:0009451">
    <property type="term" value="P:RNA modification"/>
    <property type="evidence" value="ECO:0007669"/>
    <property type="project" value="InterPro"/>
</dbReference>
<evidence type="ECO:0000313" key="3">
    <source>
        <dbReference type="EMBL" id="KAL0349529.1"/>
    </source>
</evidence>
<dbReference type="InterPro" id="IPR046960">
    <property type="entry name" value="PPR_At4g14850-like_plant"/>
</dbReference>
<dbReference type="InterPro" id="IPR046848">
    <property type="entry name" value="E_motif"/>
</dbReference>
<name>A0AAW2P121_SESRA</name>
<dbReference type="PANTHER" id="PTHR47926:SF532">
    <property type="entry name" value="PENTACOTRIPEPTIDE-REPEAT REGION OF PRORP DOMAIN-CONTAINING PROTEIN"/>
    <property type="match status" value="1"/>
</dbReference>
<feature type="repeat" description="PPR" evidence="2">
    <location>
        <begin position="79"/>
        <end position="113"/>
    </location>
</feature>
<dbReference type="SUPFAM" id="SSF48452">
    <property type="entry name" value="TPR-like"/>
    <property type="match status" value="1"/>
</dbReference>
<organism evidence="3">
    <name type="scientific">Sesamum radiatum</name>
    <name type="common">Black benniseed</name>
    <dbReference type="NCBI Taxonomy" id="300843"/>
    <lineage>
        <taxon>Eukaryota</taxon>
        <taxon>Viridiplantae</taxon>
        <taxon>Streptophyta</taxon>
        <taxon>Embryophyta</taxon>
        <taxon>Tracheophyta</taxon>
        <taxon>Spermatophyta</taxon>
        <taxon>Magnoliopsida</taxon>
        <taxon>eudicotyledons</taxon>
        <taxon>Gunneridae</taxon>
        <taxon>Pentapetalae</taxon>
        <taxon>asterids</taxon>
        <taxon>lamiids</taxon>
        <taxon>Lamiales</taxon>
        <taxon>Pedaliaceae</taxon>
        <taxon>Sesamum</taxon>
    </lineage>
</organism>
<dbReference type="PROSITE" id="PS51375">
    <property type="entry name" value="PPR"/>
    <property type="match status" value="5"/>
</dbReference>
<dbReference type="FunFam" id="1.25.40.10:FF:000355">
    <property type="entry name" value="Pentatricopeptide repeat-containing protein"/>
    <property type="match status" value="1"/>
</dbReference>
<reference evidence="3" key="1">
    <citation type="submission" date="2020-06" db="EMBL/GenBank/DDBJ databases">
        <authorList>
            <person name="Li T."/>
            <person name="Hu X."/>
            <person name="Zhang T."/>
            <person name="Song X."/>
            <person name="Zhang H."/>
            <person name="Dai N."/>
            <person name="Sheng W."/>
            <person name="Hou X."/>
            <person name="Wei L."/>
        </authorList>
    </citation>
    <scope>NUCLEOTIDE SEQUENCE</scope>
    <source>
        <strain evidence="3">G02</strain>
        <tissue evidence="3">Leaf</tissue>
    </source>
</reference>
<comment type="caution">
    <text evidence="3">The sequence shown here is derived from an EMBL/GenBank/DDBJ whole genome shotgun (WGS) entry which is preliminary data.</text>
</comment>
<keyword evidence="1" id="KW-0677">Repeat</keyword>
<dbReference type="GO" id="GO:0003723">
    <property type="term" value="F:RNA binding"/>
    <property type="evidence" value="ECO:0007669"/>
    <property type="project" value="InterPro"/>
</dbReference>
<dbReference type="Gene3D" id="1.25.40.10">
    <property type="entry name" value="Tetratricopeptide repeat domain"/>
    <property type="match status" value="5"/>
</dbReference>